<organism evidence="1 2">
    <name type="scientific">Caerostris extrusa</name>
    <name type="common">Bark spider</name>
    <name type="synonym">Caerostris bankana</name>
    <dbReference type="NCBI Taxonomy" id="172846"/>
    <lineage>
        <taxon>Eukaryota</taxon>
        <taxon>Metazoa</taxon>
        <taxon>Ecdysozoa</taxon>
        <taxon>Arthropoda</taxon>
        <taxon>Chelicerata</taxon>
        <taxon>Arachnida</taxon>
        <taxon>Araneae</taxon>
        <taxon>Araneomorphae</taxon>
        <taxon>Entelegynae</taxon>
        <taxon>Araneoidea</taxon>
        <taxon>Araneidae</taxon>
        <taxon>Caerostris</taxon>
    </lineage>
</organism>
<comment type="caution">
    <text evidence="1">The sequence shown here is derived from an EMBL/GenBank/DDBJ whole genome shotgun (WGS) entry which is preliminary data.</text>
</comment>
<proteinExistence type="predicted"/>
<evidence type="ECO:0000313" key="1">
    <source>
        <dbReference type="EMBL" id="GIX98507.1"/>
    </source>
</evidence>
<keyword evidence="2" id="KW-1185">Reference proteome</keyword>
<accession>A0AAV4PLT4</accession>
<evidence type="ECO:0000313" key="2">
    <source>
        <dbReference type="Proteomes" id="UP001054945"/>
    </source>
</evidence>
<protein>
    <submittedName>
        <fullName evidence="1">Uncharacterized protein</fullName>
    </submittedName>
</protein>
<dbReference type="Proteomes" id="UP001054945">
    <property type="component" value="Unassembled WGS sequence"/>
</dbReference>
<gene>
    <name evidence="1" type="ORF">CEXT_120821</name>
</gene>
<name>A0AAV4PLT4_CAEEX</name>
<dbReference type="EMBL" id="BPLR01004920">
    <property type="protein sequence ID" value="GIX98507.1"/>
    <property type="molecule type" value="Genomic_DNA"/>
</dbReference>
<dbReference type="AlphaFoldDB" id="A0AAV4PLT4"/>
<sequence>MYVESNLKLACKLGFPEKLHFLAREDWIRLKDNKQWPRGGPCGISIEAAAEKGGDGRFGVNRLEDKG</sequence>
<reference evidence="1 2" key="1">
    <citation type="submission" date="2021-06" db="EMBL/GenBank/DDBJ databases">
        <title>Caerostris extrusa draft genome.</title>
        <authorList>
            <person name="Kono N."/>
            <person name="Arakawa K."/>
        </authorList>
    </citation>
    <scope>NUCLEOTIDE SEQUENCE [LARGE SCALE GENOMIC DNA]</scope>
</reference>